<comment type="function">
    <text evidence="2">Destroys radicals which are normally produced within the cells and which are toxic to biological systems.</text>
</comment>
<dbReference type="PANTHER" id="PTHR10003">
    <property type="entry name" value="SUPEROXIDE DISMUTASE CU-ZN -RELATED"/>
    <property type="match status" value="1"/>
</dbReference>
<keyword evidence="7" id="KW-1185">Reference proteome</keyword>
<dbReference type="AlphaFoldDB" id="W0SB97"/>
<dbReference type="EC" id="1.15.1.1" evidence="2"/>
<dbReference type="Pfam" id="PF00080">
    <property type="entry name" value="Sod_Cu"/>
    <property type="match status" value="1"/>
</dbReference>
<evidence type="ECO:0000256" key="4">
    <source>
        <dbReference type="SAM" id="SignalP"/>
    </source>
</evidence>
<dbReference type="RefSeq" id="WP_052473020.1">
    <property type="nucleotide sequence ID" value="NZ_AP012547.1"/>
</dbReference>
<feature type="region of interest" description="Disordered" evidence="3">
    <location>
        <begin position="84"/>
        <end position="108"/>
    </location>
</feature>
<evidence type="ECO:0000259" key="5">
    <source>
        <dbReference type="Pfam" id="PF00080"/>
    </source>
</evidence>
<dbReference type="PROSITE" id="PS51257">
    <property type="entry name" value="PROKAR_LIPOPROTEIN"/>
    <property type="match status" value="1"/>
</dbReference>
<feature type="signal peptide" evidence="4">
    <location>
        <begin position="1"/>
        <end position="20"/>
    </location>
</feature>
<reference evidence="6 7" key="1">
    <citation type="journal article" date="2014" name="Syst. Appl. Microbiol.">
        <title>Complete genomes of freshwater sulfur oxidizers Sulfuricella denitrificans skB26 and Sulfuritalea hydrogenivorans sk43H: genetic insights into the sulfur oxidation pathway of betaproteobacteria.</title>
        <authorList>
            <person name="Watanabe T."/>
            <person name="Kojima H."/>
            <person name="Fukui M."/>
        </authorList>
    </citation>
    <scope>NUCLEOTIDE SEQUENCE [LARGE SCALE GENOMIC DNA]</scope>
    <source>
        <strain evidence="6">DSM22779</strain>
    </source>
</reference>
<keyword evidence="2" id="KW-0186">Copper</keyword>
<dbReference type="GO" id="GO:0005507">
    <property type="term" value="F:copper ion binding"/>
    <property type="evidence" value="ECO:0007669"/>
    <property type="project" value="InterPro"/>
</dbReference>
<dbReference type="InterPro" id="IPR036423">
    <property type="entry name" value="SOD-like_Cu/Zn_dom_sf"/>
</dbReference>
<proteinExistence type="inferred from homology"/>
<dbReference type="GO" id="GO:0004784">
    <property type="term" value="F:superoxide dismutase activity"/>
    <property type="evidence" value="ECO:0007669"/>
    <property type="project" value="UniProtKB-EC"/>
</dbReference>
<gene>
    <name evidence="6" type="ORF">SUTH_00202</name>
</gene>
<dbReference type="SUPFAM" id="SSF49329">
    <property type="entry name" value="Cu,Zn superoxide dismutase-like"/>
    <property type="match status" value="1"/>
</dbReference>
<keyword evidence="2" id="KW-0479">Metal-binding</keyword>
<evidence type="ECO:0000256" key="3">
    <source>
        <dbReference type="SAM" id="MobiDB-lite"/>
    </source>
</evidence>
<dbReference type="HOGENOM" id="CLU_056632_8_2_4"/>
<keyword evidence="4" id="KW-0732">Signal</keyword>
<dbReference type="InterPro" id="IPR018152">
    <property type="entry name" value="SOD_Cu/Zn_BS"/>
</dbReference>
<comment type="cofactor">
    <cofactor evidence="2">
        <name>Zn(2+)</name>
        <dbReference type="ChEBI" id="CHEBI:29105"/>
    </cofactor>
    <text evidence="2">Binds 1 zinc ion per subunit.</text>
</comment>
<dbReference type="STRING" id="1223802.SUTH_00202"/>
<feature type="domain" description="Superoxide dismutase copper/zinc binding" evidence="5">
    <location>
        <begin position="44"/>
        <end position="174"/>
    </location>
</feature>
<feature type="chain" id="PRO_5004794837" description="Superoxide dismutase [Cu-Zn]" evidence="4">
    <location>
        <begin position="21"/>
        <end position="177"/>
    </location>
</feature>
<dbReference type="KEGG" id="shd:SUTH_00202"/>
<comment type="similarity">
    <text evidence="1 2">Belongs to the Cu-Zn superoxide dismutase family.</text>
</comment>
<protein>
    <recommendedName>
        <fullName evidence="2">Superoxide dismutase [Cu-Zn]</fullName>
        <ecNumber evidence="2">1.15.1.1</ecNumber>
    </recommendedName>
</protein>
<keyword evidence="2" id="KW-0560">Oxidoreductase</keyword>
<dbReference type="PRINTS" id="PR00068">
    <property type="entry name" value="CUZNDISMTASE"/>
</dbReference>
<evidence type="ECO:0000313" key="6">
    <source>
        <dbReference type="EMBL" id="BAO28020.1"/>
    </source>
</evidence>
<dbReference type="PROSITE" id="PS00087">
    <property type="entry name" value="SOD_CU_ZN_1"/>
    <property type="match status" value="1"/>
</dbReference>
<dbReference type="PROSITE" id="PS00332">
    <property type="entry name" value="SOD_CU_ZN_2"/>
    <property type="match status" value="1"/>
</dbReference>
<name>W0SB97_9PROT</name>
<dbReference type="CDD" id="cd00305">
    <property type="entry name" value="Cu-Zn_Superoxide_Dismutase"/>
    <property type="match status" value="1"/>
</dbReference>
<sequence>MKNSKPVRIASLAAMTTLLAACASMDASGPKAGATLEARSGSKVSGTVSFQSIGAEKVRIEARVAGLTPGAHGFHVHEAGDCSAPDASSAKGHFNPAAKPHGHHETAERHAGDMPNLVADATGHALLITDLDGVTLAEGARGILKRSVVIHADPDDYKSQPAGNSGKRVACGVIHPN</sequence>
<dbReference type="Gene3D" id="2.60.40.200">
    <property type="entry name" value="Superoxide dismutase, copper/zinc binding domain"/>
    <property type="match status" value="1"/>
</dbReference>
<keyword evidence="2" id="KW-0862">Zinc</keyword>
<dbReference type="EMBL" id="AP012547">
    <property type="protein sequence ID" value="BAO28020.1"/>
    <property type="molecule type" value="Genomic_DNA"/>
</dbReference>
<comment type="cofactor">
    <cofactor evidence="2">
        <name>Cu cation</name>
        <dbReference type="ChEBI" id="CHEBI:23378"/>
    </cofactor>
    <text evidence="2">Binds 1 copper ion per subunit.</text>
</comment>
<dbReference type="Proteomes" id="UP000031637">
    <property type="component" value="Chromosome"/>
</dbReference>
<accession>W0SB97</accession>
<dbReference type="InterPro" id="IPR024134">
    <property type="entry name" value="SOD_Cu/Zn_/chaperone"/>
</dbReference>
<organism evidence="6 7">
    <name type="scientific">Sulfuritalea hydrogenivorans sk43H</name>
    <dbReference type="NCBI Taxonomy" id="1223802"/>
    <lineage>
        <taxon>Bacteria</taxon>
        <taxon>Pseudomonadati</taxon>
        <taxon>Pseudomonadota</taxon>
        <taxon>Betaproteobacteria</taxon>
        <taxon>Nitrosomonadales</taxon>
        <taxon>Sterolibacteriaceae</taxon>
        <taxon>Sulfuritalea</taxon>
    </lineage>
</organism>
<evidence type="ECO:0000256" key="2">
    <source>
        <dbReference type="RuleBase" id="RU000393"/>
    </source>
</evidence>
<comment type="catalytic activity">
    <reaction evidence="2">
        <text>2 superoxide + 2 H(+) = H2O2 + O2</text>
        <dbReference type="Rhea" id="RHEA:20696"/>
        <dbReference type="ChEBI" id="CHEBI:15378"/>
        <dbReference type="ChEBI" id="CHEBI:15379"/>
        <dbReference type="ChEBI" id="CHEBI:16240"/>
        <dbReference type="ChEBI" id="CHEBI:18421"/>
        <dbReference type="EC" id="1.15.1.1"/>
    </reaction>
</comment>
<evidence type="ECO:0000313" key="7">
    <source>
        <dbReference type="Proteomes" id="UP000031637"/>
    </source>
</evidence>
<evidence type="ECO:0000256" key="1">
    <source>
        <dbReference type="ARBA" id="ARBA00010457"/>
    </source>
</evidence>
<dbReference type="InterPro" id="IPR001424">
    <property type="entry name" value="SOD_Cu_Zn_dom"/>
</dbReference>